<evidence type="ECO:0000313" key="10">
    <source>
        <dbReference type="EMBL" id="APG25810.1"/>
    </source>
</evidence>
<keyword evidence="6" id="KW-0949">S-adenosyl-L-methionine</keyword>
<dbReference type="RefSeq" id="WP_072287652.1">
    <property type="nucleotide sequence ID" value="NZ_CP015455.1"/>
</dbReference>
<dbReference type="AlphaFoldDB" id="A0A1L3GIU6"/>
<keyword evidence="7" id="KW-0694">RNA-binding</keyword>
<dbReference type="InterPro" id="IPR002478">
    <property type="entry name" value="PUA"/>
</dbReference>
<name>A0A1L3GIU6_SYNAC</name>
<dbReference type="Pfam" id="PF17785">
    <property type="entry name" value="PUA_3"/>
    <property type="match status" value="1"/>
</dbReference>
<evidence type="ECO:0000256" key="4">
    <source>
        <dbReference type="ARBA" id="ARBA00022603"/>
    </source>
</evidence>
<keyword evidence="4 10" id="KW-0489">Methyltransferase</keyword>
<proteinExistence type="inferred from homology"/>
<evidence type="ECO:0000313" key="11">
    <source>
        <dbReference type="Proteomes" id="UP000182264"/>
    </source>
</evidence>
<keyword evidence="2" id="KW-0963">Cytoplasm</keyword>
<evidence type="ECO:0000256" key="6">
    <source>
        <dbReference type="ARBA" id="ARBA00022691"/>
    </source>
</evidence>
<dbReference type="Gene3D" id="3.40.50.150">
    <property type="entry name" value="Vaccinia Virus protein VP39"/>
    <property type="match status" value="1"/>
</dbReference>
<keyword evidence="11" id="KW-1185">Reference proteome</keyword>
<evidence type="ECO:0000256" key="1">
    <source>
        <dbReference type="ARBA" id="ARBA00004496"/>
    </source>
</evidence>
<evidence type="ECO:0000256" key="7">
    <source>
        <dbReference type="ARBA" id="ARBA00022884"/>
    </source>
</evidence>
<dbReference type="SUPFAM" id="SSF53335">
    <property type="entry name" value="S-adenosyl-L-methionine-dependent methyltransferases"/>
    <property type="match status" value="1"/>
</dbReference>
<dbReference type="Proteomes" id="UP000182264">
    <property type="component" value="Chromosome"/>
</dbReference>
<dbReference type="InterPro" id="IPR041532">
    <property type="entry name" value="RlmI-like_PUA"/>
</dbReference>
<evidence type="ECO:0000256" key="5">
    <source>
        <dbReference type="ARBA" id="ARBA00022679"/>
    </source>
</evidence>
<evidence type="ECO:0000256" key="3">
    <source>
        <dbReference type="ARBA" id="ARBA00022552"/>
    </source>
</evidence>
<reference evidence="10 11" key="1">
    <citation type="journal article" date="2017" name="Genome Announc.">
        <title>Complete Genome Sequences of Two Acetylene-Fermenting Pelobacter acetylenicus Strains.</title>
        <authorList>
            <person name="Sutton J.M."/>
            <person name="Baesman S.M."/>
            <person name="Fierst J.L."/>
            <person name="Poret-Peterson A.T."/>
            <person name="Oremland R.S."/>
            <person name="Dunlap D.S."/>
            <person name="Akob D.M."/>
        </authorList>
    </citation>
    <scope>NUCLEOTIDE SEQUENCE [LARGE SCALE GENOMIC DNA]</scope>
    <source>
        <strain evidence="10 11">DSM 3247</strain>
    </source>
</reference>
<evidence type="ECO:0000259" key="9">
    <source>
        <dbReference type="SMART" id="SM00359"/>
    </source>
</evidence>
<gene>
    <name evidence="10" type="ORF">A7E75_12915</name>
</gene>
<evidence type="ECO:0000256" key="8">
    <source>
        <dbReference type="ARBA" id="ARBA00038091"/>
    </source>
</evidence>
<dbReference type="InterPro" id="IPR019614">
    <property type="entry name" value="SAM-dep_methyl-trfase"/>
</dbReference>
<dbReference type="SUPFAM" id="SSF88697">
    <property type="entry name" value="PUA domain-like"/>
    <property type="match status" value="1"/>
</dbReference>
<dbReference type="EMBL" id="CP015518">
    <property type="protein sequence ID" value="APG25810.1"/>
    <property type="molecule type" value="Genomic_DNA"/>
</dbReference>
<dbReference type="OrthoDB" id="9805492at2"/>
<dbReference type="PROSITE" id="PS50890">
    <property type="entry name" value="PUA"/>
    <property type="match status" value="1"/>
</dbReference>
<dbReference type="InterPro" id="IPR036974">
    <property type="entry name" value="PUA_sf"/>
</dbReference>
<dbReference type="InterPro" id="IPR029063">
    <property type="entry name" value="SAM-dependent_MTases_sf"/>
</dbReference>
<dbReference type="CDD" id="cd11572">
    <property type="entry name" value="RlmI_M_like"/>
    <property type="match status" value="1"/>
</dbReference>
<organism evidence="10 11">
    <name type="scientific">Syntrophotalea acetylenica</name>
    <name type="common">Pelobacter acetylenicus</name>
    <dbReference type="NCBI Taxonomy" id="29542"/>
    <lineage>
        <taxon>Bacteria</taxon>
        <taxon>Pseudomonadati</taxon>
        <taxon>Thermodesulfobacteriota</taxon>
        <taxon>Desulfuromonadia</taxon>
        <taxon>Desulfuromonadales</taxon>
        <taxon>Syntrophotaleaceae</taxon>
        <taxon>Syntrophotalea</taxon>
    </lineage>
</organism>
<dbReference type="GO" id="GO:0005737">
    <property type="term" value="C:cytoplasm"/>
    <property type="evidence" value="ECO:0007669"/>
    <property type="project" value="UniProtKB-SubCell"/>
</dbReference>
<dbReference type="GO" id="GO:0008168">
    <property type="term" value="F:methyltransferase activity"/>
    <property type="evidence" value="ECO:0007669"/>
    <property type="project" value="UniProtKB-KW"/>
</dbReference>
<dbReference type="InterPro" id="IPR015947">
    <property type="entry name" value="PUA-like_sf"/>
</dbReference>
<dbReference type="CDD" id="cd21153">
    <property type="entry name" value="PUA_RlmI"/>
    <property type="match status" value="1"/>
</dbReference>
<dbReference type="GO" id="GO:0003723">
    <property type="term" value="F:RNA binding"/>
    <property type="evidence" value="ECO:0007669"/>
    <property type="project" value="UniProtKB-KW"/>
</dbReference>
<dbReference type="CDD" id="cd02440">
    <property type="entry name" value="AdoMet_MTases"/>
    <property type="match status" value="1"/>
</dbReference>
<evidence type="ECO:0000256" key="2">
    <source>
        <dbReference type="ARBA" id="ARBA00022490"/>
    </source>
</evidence>
<keyword evidence="5 10" id="KW-0808">Transferase</keyword>
<protein>
    <submittedName>
        <fullName evidence="10">SAM-dependent methyltransferase</fullName>
    </submittedName>
</protein>
<dbReference type="SMART" id="SM00359">
    <property type="entry name" value="PUA"/>
    <property type="match status" value="1"/>
</dbReference>
<sequence length="392" mass="44433">MIQLVLRPGHERRVRRGHPWVFSNEIQPPSQDTLPGQAVEIVTAGGEFLGTGYYNPHSLIAARILSRQRQCIDCVDFYRNRLQAAFAMREAIYNGTTAVRLVHGEGDHLPGLVVDRYDRVLSVQFLTRGIDCRQHFILQALQDICDPEAIVARNNVAVRDLENLPRQVEILHGQLPDRVEITENGLRFKVDVLQGQKTGHFLDQKENHLALRDRAAGKRMLDLFCYSGSWAIHAARFGAAEVIGIDISPAAVALAEENARLNFKDDTCRFVTSDVFDSLRQFNSGNERFGGIILDPPAFIKNRKRLREGIKGYLTINRRAMELLEPGGFLFTCTCSHHMDRETFLDTLRQAAFLAKREMRLLEVRGQSYDHPVLCSCPETEYLKCVVMQACD</sequence>
<dbReference type="STRING" id="29542.A6070_06930"/>
<comment type="subcellular location">
    <subcellularLocation>
        <location evidence="1">Cytoplasm</location>
    </subcellularLocation>
</comment>
<keyword evidence="3" id="KW-0698">rRNA processing</keyword>
<dbReference type="PANTHER" id="PTHR42873">
    <property type="entry name" value="RIBOSOMAL RNA LARGE SUBUNIT METHYLTRANSFERASE"/>
    <property type="match status" value="1"/>
</dbReference>
<dbReference type="PANTHER" id="PTHR42873:SF1">
    <property type="entry name" value="S-ADENOSYLMETHIONINE-DEPENDENT METHYLTRANSFERASE DOMAIN-CONTAINING PROTEIN"/>
    <property type="match status" value="1"/>
</dbReference>
<accession>A0A1L3GIU6</accession>
<dbReference type="GO" id="GO:0006364">
    <property type="term" value="P:rRNA processing"/>
    <property type="evidence" value="ECO:0007669"/>
    <property type="project" value="UniProtKB-KW"/>
</dbReference>
<dbReference type="KEGG" id="pace:A6070_06930"/>
<dbReference type="Gene3D" id="2.30.130.10">
    <property type="entry name" value="PUA domain"/>
    <property type="match status" value="1"/>
</dbReference>
<dbReference type="Gene3D" id="3.30.750.80">
    <property type="entry name" value="RNA methyltransferase domain (HRMD) like"/>
    <property type="match status" value="1"/>
</dbReference>
<comment type="similarity">
    <text evidence="8">Belongs to the methyltransferase superfamily. RlmI family.</text>
</comment>
<dbReference type="Pfam" id="PF10672">
    <property type="entry name" value="Methyltrans_SAM"/>
    <property type="match status" value="1"/>
</dbReference>
<dbReference type="GO" id="GO:0032259">
    <property type="term" value="P:methylation"/>
    <property type="evidence" value="ECO:0007669"/>
    <property type="project" value="UniProtKB-KW"/>
</dbReference>
<feature type="domain" description="PUA" evidence="9">
    <location>
        <begin position="2"/>
        <end position="86"/>
    </location>
</feature>